<sequence length="160" mass="16971">MTRPRLRRATSLVGAAVLAVTLSACATQGPPEVTFYSDRTTVVTGPQVLCSLDFTTCTQGEAAQLDVPPGDVLQVSLPSEIFNAPWRMLTAYTDAQGGQQVRDDYYRPGARLAVTVDLGDPASVLQFVEIQLPSGATNADGTPVARGSWSVQNSYDPHSG</sequence>
<feature type="signal peptide" evidence="2">
    <location>
        <begin position="1"/>
        <end position="26"/>
    </location>
</feature>
<name>A0ABY6NYZ5_9NOCA</name>
<keyword evidence="4" id="KW-1185">Reference proteome</keyword>
<evidence type="ECO:0000313" key="4">
    <source>
        <dbReference type="Proteomes" id="UP001164965"/>
    </source>
</evidence>
<dbReference type="Pfam" id="PF10969">
    <property type="entry name" value="DUF2771"/>
    <property type="match status" value="1"/>
</dbReference>
<dbReference type="RefSeq" id="WP_265382373.1">
    <property type="nucleotide sequence ID" value="NZ_CP110615.1"/>
</dbReference>
<dbReference type="PROSITE" id="PS51257">
    <property type="entry name" value="PROKAR_LIPOPROTEIN"/>
    <property type="match status" value="1"/>
</dbReference>
<dbReference type="Proteomes" id="UP001164965">
    <property type="component" value="Chromosome"/>
</dbReference>
<accession>A0ABY6NYZ5</accession>
<dbReference type="InterPro" id="IPR024495">
    <property type="entry name" value="DUF2771"/>
</dbReference>
<evidence type="ECO:0000256" key="1">
    <source>
        <dbReference type="SAM" id="MobiDB-lite"/>
    </source>
</evidence>
<evidence type="ECO:0000313" key="3">
    <source>
        <dbReference type="EMBL" id="UZJ24266.1"/>
    </source>
</evidence>
<feature type="chain" id="PRO_5046958740" evidence="2">
    <location>
        <begin position="27"/>
        <end position="160"/>
    </location>
</feature>
<organism evidence="3 4">
    <name type="scientific">Rhodococcus antarcticus</name>
    <dbReference type="NCBI Taxonomy" id="2987751"/>
    <lineage>
        <taxon>Bacteria</taxon>
        <taxon>Bacillati</taxon>
        <taxon>Actinomycetota</taxon>
        <taxon>Actinomycetes</taxon>
        <taxon>Mycobacteriales</taxon>
        <taxon>Nocardiaceae</taxon>
        <taxon>Rhodococcus</taxon>
    </lineage>
</organism>
<gene>
    <name evidence="3" type="ORF">RHODO2019_14045</name>
</gene>
<feature type="region of interest" description="Disordered" evidence="1">
    <location>
        <begin position="136"/>
        <end position="160"/>
    </location>
</feature>
<reference evidence="3" key="1">
    <citation type="submission" date="2022-10" db="EMBL/GenBank/DDBJ databases">
        <title>Rhodococcus sp.75.</title>
        <authorList>
            <person name="Sun M."/>
        </authorList>
    </citation>
    <scope>NUCLEOTIDE SEQUENCE</scope>
    <source>
        <strain evidence="3">75</strain>
    </source>
</reference>
<evidence type="ECO:0000256" key="2">
    <source>
        <dbReference type="SAM" id="SignalP"/>
    </source>
</evidence>
<protein>
    <submittedName>
        <fullName evidence="3">DUF2771 domain-containing protein</fullName>
    </submittedName>
</protein>
<dbReference type="EMBL" id="CP110615">
    <property type="protein sequence ID" value="UZJ24266.1"/>
    <property type="molecule type" value="Genomic_DNA"/>
</dbReference>
<proteinExistence type="predicted"/>
<feature type="compositionally biased region" description="Polar residues" evidence="1">
    <location>
        <begin position="149"/>
        <end position="160"/>
    </location>
</feature>
<keyword evidence="2" id="KW-0732">Signal</keyword>